<evidence type="ECO:0000256" key="5">
    <source>
        <dbReference type="SAM" id="MobiDB-lite"/>
    </source>
</evidence>
<proteinExistence type="predicted"/>
<dbReference type="Proteomes" id="UP000327011">
    <property type="component" value="Unassembled WGS sequence"/>
</dbReference>
<dbReference type="InterPro" id="IPR050446">
    <property type="entry name" value="FAD-oxidoreductase/Apoptosis"/>
</dbReference>
<dbReference type="InterPro" id="IPR036188">
    <property type="entry name" value="FAD/NAD-bd_sf"/>
</dbReference>
<keyword evidence="9" id="KW-1185">Reference proteome</keyword>
<feature type="domain" description="Reductase C-terminal" evidence="7">
    <location>
        <begin position="311"/>
        <end position="396"/>
    </location>
</feature>
<feature type="domain" description="FAD/NAD(P)-binding" evidence="6">
    <location>
        <begin position="1"/>
        <end position="291"/>
    </location>
</feature>
<evidence type="ECO:0000256" key="2">
    <source>
        <dbReference type="ARBA" id="ARBA00022630"/>
    </source>
</evidence>
<dbReference type="AlphaFoldDB" id="A0A5J5K026"/>
<dbReference type="Gene3D" id="3.50.50.60">
    <property type="entry name" value="FAD/NAD(P)-binding domain"/>
    <property type="match status" value="2"/>
</dbReference>
<dbReference type="Gene3D" id="3.30.390.30">
    <property type="match status" value="1"/>
</dbReference>
<keyword evidence="4" id="KW-0560">Oxidoreductase</keyword>
<dbReference type="InterPro" id="IPR028202">
    <property type="entry name" value="Reductase_C"/>
</dbReference>
<accession>A0A5J5K026</accession>
<evidence type="ECO:0000313" key="9">
    <source>
        <dbReference type="Proteomes" id="UP000327011"/>
    </source>
</evidence>
<dbReference type="PANTHER" id="PTHR43557">
    <property type="entry name" value="APOPTOSIS-INDUCING FACTOR 1"/>
    <property type="match status" value="1"/>
</dbReference>
<evidence type="ECO:0000256" key="3">
    <source>
        <dbReference type="ARBA" id="ARBA00022827"/>
    </source>
</evidence>
<evidence type="ECO:0000256" key="1">
    <source>
        <dbReference type="ARBA" id="ARBA00001974"/>
    </source>
</evidence>
<keyword evidence="3" id="KW-0274">FAD</keyword>
<comment type="cofactor">
    <cofactor evidence="1">
        <name>FAD</name>
        <dbReference type="ChEBI" id="CHEBI:57692"/>
    </cofactor>
</comment>
<dbReference type="EMBL" id="VYTZ01000009">
    <property type="protein sequence ID" value="KAA9376130.1"/>
    <property type="molecule type" value="Genomic_DNA"/>
</dbReference>
<evidence type="ECO:0000259" key="6">
    <source>
        <dbReference type="Pfam" id="PF07992"/>
    </source>
</evidence>
<dbReference type="PANTHER" id="PTHR43557:SF2">
    <property type="entry name" value="RIESKE DOMAIN-CONTAINING PROTEIN-RELATED"/>
    <property type="match status" value="1"/>
</dbReference>
<dbReference type="GO" id="GO:0016651">
    <property type="term" value="F:oxidoreductase activity, acting on NAD(P)H"/>
    <property type="evidence" value="ECO:0007669"/>
    <property type="project" value="TreeGrafter"/>
</dbReference>
<evidence type="ECO:0000259" key="7">
    <source>
        <dbReference type="Pfam" id="PF14759"/>
    </source>
</evidence>
<dbReference type="Pfam" id="PF14759">
    <property type="entry name" value="Reductase_C"/>
    <property type="match status" value="1"/>
</dbReference>
<dbReference type="PRINTS" id="PR00368">
    <property type="entry name" value="FADPNR"/>
</dbReference>
<dbReference type="InterPro" id="IPR023753">
    <property type="entry name" value="FAD/NAD-binding_dom"/>
</dbReference>
<comment type="caution">
    <text evidence="8">The sequence shown here is derived from an EMBL/GenBank/DDBJ whole genome shotgun (WGS) entry which is preliminary data.</text>
</comment>
<dbReference type="SUPFAM" id="SSF55424">
    <property type="entry name" value="FAD/NAD-linked reductases, dimerisation (C-terminal) domain"/>
    <property type="match status" value="1"/>
</dbReference>
<dbReference type="InterPro" id="IPR016156">
    <property type="entry name" value="FAD/NAD-linked_Rdtase_dimer_sf"/>
</dbReference>
<dbReference type="SUPFAM" id="SSF51905">
    <property type="entry name" value="FAD/NAD(P)-binding domain"/>
    <property type="match status" value="2"/>
</dbReference>
<organism evidence="8 9">
    <name type="scientific">Microbispora cellulosiformans</name>
    <dbReference type="NCBI Taxonomy" id="2614688"/>
    <lineage>
        <taxon>Bacteria</taxon>
        <taxon>Bacillati</taxon>
        <taxon>Actinomycetota</taxon>
        <taxon>Actinomycetes</taxon>
        <taxon>Streptosporangiales</taxon>
        <taxon>Streptosporangiaceae</taxon>
        <taxon>Microbispora</taxon>
    </lineage>
</organism>
<protein>
    <submittedName>
        <fullName evidence="8">NAD(P)/FAD-dependent oxidoreductase</fullName>
    </submittedName>
</protein>
<feature type="compositionally biased region" description="Basic and acidic residues" evidence="5">
    <location>
        <begin position="402"/>
        <end position="416"/>
    </location>
</feature>
<dbReference type="PRINTS" id="PR00411">
    <property type="entry name" value="PNDRDTASEI"/>
</dbReference>
<name>A0A5J5K026_9ACTN</name>
<dbReference type="Pfam" id="PF07992">
    <property type="entry name" value="Pyr_redox_2"/>
    <property type="match status" value="1"/>
</dbReference>
<evidence type="ECO:0000313" key="8">
    <source>
        <dbReference type="EMBL" id="KAA9376130.1"/>
    </source>
</evidence>
<sequence>MIVGAGLAGAKAAEALREQGFDGRITLIGAEPHRPYERPPLSKGYLTGGTDRAGVFVHQEGWYADHDVELRLGVAAAGLDRGAHHVELADGDVIEYDRLLLATGARPRRPPIPGADAPHVRYLRVIEDCEALKDVLGSVSRLAVIGAGWIGLEVAAAARQAGVAVTVLEAARLPLLRVLGPEAAQVFAALHRDHGVDLRLGVTVSEITAGGVRLGDGDEITADAVLVGVGAEPDVRLALRAGLPVDDGIVVDAALRTGDPDIVAAGDVANAFHPLLGRHVRVEHWANALKQPAVAAATMLGREAVYDDLPYFYTDQYDLGMEYVGHVEPGGYDQVVFRGDVAAREFVAFWLRGGRVLAGMNVNVWDVVEPIKALIRTGTPVDPHALADPNRPLAALGAEASKPAERESLRLHPEEE</sequence>
<keyword evidence="2" id="KW-0285">Flavoprotein</keyword>
<evidence type="ECO:0000256" key="4">
    <source>
        <dbReference type="ARBA" id="ARBA00023002"/>
    </source>
</evidence>
<gene>
    <name evidence="8" type="ORF">F5972_24700</name>
</gene>
<reference evidence="8 9" key="1">
    <citation type="submission" date="2019-09" db="EMBL/GenBank/DDBJ databases">
        <title>Screening of Novel Bioactive Compounds from Soil-Associated.</title>
        <authorList>
            <person name="Gong X."/>
        </authorList>
    </citation>
    <scope>NUCLEOTIDE SEQUENCE [LARGE SCALE GENOMIC DNA]</scope>
    <source>
        <strain evidence="8 9">Gxj-6</strain>
    </source>
</reference>
<feature type="region of interest" description="Disordered" evidence="5">
    <location>
        <begin position="385"/>
        <end position="416"/>
    </location>
</feature>
<dbReference type="GO" id="GO:0005737">
    <property type="term" value="C:cytoplasm"/>
    <property type="evidence" value="ECO:0007669"/>
    <property type="project" value="TreeGrafter"/>
</dbReference>